<feature type="domain" description="Pyridoxamine 5'-phosphate oxidase N-terminal" evidence="2">
    <location>
        <begin position="8"/>
        <end position="132"/>
    </location>
</feature>
<dbReference type="InterPro" id="IPR052019">
    <property type="entry name" value="F420H2_bilvrd_red/Heme_oxyg"/>
</dbReference>
<dbReference type="PANTHER" id="PTHR35176">
    <property type="entry name" value="HEME OXYGENASE HI_0854-RELATED"/>
    <property type="match status" value="1"/>
</dbReference>
<dbReference type="EMBL" id="UINC01018725">
    <property type="protein sequence ID" value="SVA78908.1"/>
    <property type="molecule type" value="Genomic_DNA"/>
</dbReference>
<dbReference type="PANTHER" id="PTHR35176:SF6">
    <property type="entry name" value="HEME OXYGENASE HI_0854-RELATED"/>
    <property type="match status" value="1"/>
</dbReference>
<dbReference type="InterPro" id="IPR019967">
    <property type="entry name" value="F420-dep_enz_PPOX_Rv0121"/>
</dbReference>
<proteinExistence type="predicted"/>
<dbReference type="GO" id="GO:0005829">
    <property type="term" value="C:cytosol"/>
    <property type="evidence" value="ECO:0007669"/>
    <property type="project" value="TreeGrafter"/>
</dbReference>
<evidence type="ECO:0000259" key="2">
    <source>
        <dbReference type="Pfam" id="PF01243"/>
    </source>
</evidence>
<reference evidence="3" key="1">
    <citation type="submission" date="2018-05" db="EMBL/GenBank/DDBJ databases">
        <authorList>
            <person name="Lanie J.A."/>
            <person name="Ng W.-L."/>
            <person name="Kazmierczak K.M."/>
            <person name="Andrzejewski T.M."/>
            <person name="Davidsen T.M."/>
            <person name="Wayne K.J."/>
            <person name="Tettelin H."/>
            <person name="Glass J.I."/>
            <person name="Rusch D."/>
            <person name="Podicherti R."/>
            <person name="Tsui H.-C.T."/>
            <person name="Winkler M.E."/>
        </authorList>
    </citation>
    <scope>NUCLEOTIDE SEQUENCE</scope>
</reference>
<accession>A0A381YPF2</accession>
<dbReference type="GO" id="GO:0070967">
    <property type="term" value="F:coenzyme F420 binding"/>
    <property type="evidence" value="ECO:0007669"/>
    <property type="project" value="TreeGrafter"/>
</dbReference>
<dbReference type="InterPro" id="IPR011576">
    <property type="entry name" value="Pyridox_Oxase_N"/>
</dbReference>
<evidence type="ECO:0000313" key="3">
    <source>
        <dbReference type="EMBL" id="SVA78908.1"/>
    </source>
</evidence>
<dbReference type="AlphaFoldDB" id="A0A381YPF2"/>
<dbReference type="GO" id="GO:0016627">
    <property type="term" value="F:oxidoreductase activity, acting on the CH-CH group of donors"/>
    <property type="evidence" value="ECO:0007669"/>
    <property type="project" value="TreeGrafter"/>
</dbReference>
<protein>
    <recommendedName>
        <fullName evidence="2">Pyridoxamine 5'-phosphate oxidase N-terminal domain-containing protein</fullName>
    </recommendedName>
</protein>
<name>A0A381YPF2_9ZZZZ</name>
<evidence type="ECO:0000256" key="1">
    <source>
        <dbReference type="ARBA" id="ARBA00023002"/>
    </source>
</evidence>
<sequence length="141" mass="15994">MKNSELNFLDHGRVARFATVDGNGQPHVVPICYAVADGTAYFTIDEKRKQPIPKSLKRIRNLQENPRVALVVDRYDNDWARLGWVMLQGKGSLLASGEEHTRAQLLLKARYPQLAEMQIDELPVVAIRLNRVISWGNLDTD</sequence>
<dbReference type="SUPFAM" id="SSF50475">
    <property type="entry name" value="FMN-binding split barrel"/>
    <property type="match status" value="1"/>
</dbReference>
<gene>
    <name evidence="3" type="ORF">METZ01_LOCUS131762</name>
</gene>
<dbReference type="Pfam" id="PF01243">
    <property type="entry name" value="PNPOx_N"/>
    <property type="match status" value="1"/>
</dbReference>
<dbReference type="Gene3D" id="2.30.110.10">
    <property type="entry name" value="Electron Transport, Fmn-binding Protein, Chain A"/>
    <property type="match status" value="1"/>
</dbReference>
<keyword evidence="1" id="KW-0560">Oxidoreductase</keyword>
<organism evidence="3">
    <name type="scientific">marine metagenome</name>
    <dbReference type="NCBI Taxonomy" id="408172"/>
    <lineage>
        <taxon>unclassified sequences</taxon>
        <taxon>metagenomes</taxon>
        <taxon>ecological metagenomes</taxon>
    </lineage>
</organism>
<dbReference type="NCBIfam" id="TIGR03668">
    <property type="entry name" value="Rv0121_F420"/>
    <property type="match status" value="1"/>
</dbReference>
<dbReference type="InterPro" id="IPR012349">
    <property type="entry name" value="Split_barrel_FMN-bd"/>
</dbReference>